<keyword evidence="10" id="KW-0812">Transmembrane</keyword>
<dbReference type="SUPFAM" id="SSF48264">
    <property type="entry name" value="Cytochrome P450"/>
    <property type="match status" value="1"/>
</dbReference>
<dbReference type="InterPro" id="IPR050196">
    <property type="entry name" value="Cytochrome_P450_Monoox"/>
</dbReference>
<protein>
    <submittedName>
        <fullName evidence="11">Cytochrome P450 monooxygenase CYP5006A1</fullName>
    </submittedName>
</protein>
<dbReference type="PANTHER" id="PTHR24291:SF50">
    <property type="entry name" value="BIFUNCTIONAL ALBAFLAVENONE MONOOXYGENASE_TERPENE SYNTHASE"/>
    <property type="match status" value="1"/>
</dbReference>
<evidence type="ECO:0000256" key="10">
    <source>
        <dbReference type="SAM" id="Phobius"/>
    </source>
</evidence>
<dbReference type="Gene3D" id="1.10.630.10">
    <property type="entry name" value="Cytochrome P450"/>
    <property type="match status" value="1"/>
</dbReference>
<dbReference type="AlphaFoldDB" id="B0FSS5"/>
<accession>B0FSS5</accession>
<proteinExistence type="inferred from homology"/>
<reference evidence="11" key="1">
    <citation type="journal article" date="2009" name="BMC Genomics">
        <title>Genome-wide identification and characterization of cytochrome P450 monooxygenase genes in the ciliate Tetrahymena thermophila.</title>
        <authorList>
            <person name="Fu C."/>
            <person name="Xiong J."/>
            <person name="Miao W."/>
        </authorList>
    </citation>
    <scope>NUCLEOTIDE SEQUENCE</scope>
    <source>
        <strain evidence="11">SB210</strain>
    </source>
</reference>
<organism evidence="11">
    <name type="scientific">Tetrahymena thermophila</name>
    <dbReference type="NCBI Taxonomy" id="5911"/>
    <lineage>
        <taxon>Eukaryota</taxon>
        <taxon>Sar</taxon>
        <taxon>Alveolata</taxon>
        <taxon>Ciliophora</taxon>
        <taxon>Intramacronucleata</taxon>
        <taxon>Oligohymenophorea</taxon>
        <taxon>Hymenostomatida</taxon>
        <taxon>Tetrahymenina</taxon>
        <taxon>Tetrahymenidae</taxon>
        <taxon>Tetrahymena</taxon>
    </lineage>
</organism>
<dbReference type="GO" id="GO:0016705">
    <property type="term" value="F:oxidoreductase activity, acting on paired donors, with incorporation or reduction of molecular oxygen"/>
    <property type="evidence" value="ECO:0007669"/>
    <property type="project" value="InterPro"/>
</dbReference>
<dbReference type="InterPro" id="IPR036396">
    <property type="entry name" value="Cyt_P450_sf"/>
</dbReference>
<evidence type="ECO:0000256" key="6">
    <source>
        <dbReference type="ARBA" id="ARBA00023033"/>
    </source>
</evidence>
<gene>
    <name evidence="11" type="primary">CYP</name>
</gene>
<dbReference type="PROSITE" id="PS00086">
    <property type="entry name" value="CYTOCHROME_P450"/>
    <property type="match status" value="1"/>
</dbReference>
<keyword evidence="5 7" id="KW-0408">Iron</keyword>
<keyword evidence="2 7" id="KW-0349">Heme</keyword>
<name>B0FSS5_TETTH</name>
<feature type="binding site" description="axial binding residue" evidence="7">
    <location>
        <position position="466"/>
    </location>
    <ligand>
        <name>heme</name>
        <dbReference type="ChEBI" id="CHEBI:30413"/>
    </ligand>
    <ligandPart>
        <name>Fe</name>
        <dbReference type="ChEBI" id="CHEBI:18248"/>
    </ligandPart>
</feature>
<feature type="transmembrane region" description="Helical" evidence="10">
    <location>
        <begin position="6"/>
        <end position="27"/>
    </location>
</feature>
<evidence type="ECO:0000256" key="8">
    <source>
        <dbReference type="RuleBase" id="RU000461"/>
    </source>
</evidence>
<dbReference type="InterPro" id="IPR017972">
    <property type="entry name" value="Cyt_P450_CS"/>
</dbReference>
<evidence type="ECO:0000313" key="11">
    <source>
        <dbReference type="EMBL" id="ABY59968.1"/>
    </source>
</evidence>
<dbReference type="InterPro" id="IPR001128">
    <property type="entry name" value="Cyt_P450"/>
</dbReference>
<dbReference type="GO" id="GO:0005506">
    <property type="term" value="F:iron ion binding"/>
    <property type="evidence" value="ECO:0007669"/>
    <property type="project" value="InterPro"/>
</dbReference>
<dbReference type="PANTHER" id="PTHR24291">
    <property type="entry name" value="CYTOCHROME P450 FAMILY 4"/>
    <property type="match status" value="1"/>
</dbReference>
<feature type="coiled-coil region" evidence="9">
    <location>
        <begin position="265"/>
        <end position="311"/>
    </location>
</feature>
<evidence type="ECO:0000256" key="9">
    <source>
        <dbReference type="SAM" id="Coils"/>
    </source>
</evidence>
<evidence type="ECO:0000256" key="3">
    <source>
        <dbReference type="ARBA" id="ARBA00022723"/>
    </source>
</evidence>
<keyword evidence="6 8" id="KW-0503">Monooxygenase</keyword>
<keyword evidence="9" id="KW-0175">Coiled coil</keyword>
<sequence length="518" mass="61400">MSIIQLFIGFIIGTIIYQTVIKTLYLYYVYKRRYGKDIIVLFYPVIGWYYFVNQSFKKYGDSHQFYKTLIKENPNAKAILALSGFTNIITIIDTNWVKKCLTNQHLFFKKDGPFGFDLLFGEGLLFKNKQEWKNQRAFLQGNFHFNALMERFQMFKDCNLQFCSEVPSNGEYVKLDYYNEAAKVSSDIISYSFMGRSINEIKSNQKSFSIELINLVKDCFVYRITNPFFMIKASVFGPRKSTTSFNSSTEKGLLSRIKSINNCLYNIIEEREQQLKKKYKNHNEMVPANFLDMYLKEIWKQEEENKESKNKITLTRKEIVNQYITVIFAGTDTTSHLIGNILFELSRNPDVYQRLQKEIDDNILSFENMKYEDLNNLPYLRLVIKETQRLYPAIFYLFGRFMDKSYTDEDLFISKDLEVQIRLVSQQEKQSGLFSDIQKFNPDRYNSTDKEDPYDFIPFSAGPRNCIGQYLALIETKVAIVYALKKFHLKKRDDYELKMFQEFVYSPVEKDLFYIKRK</sequence>
<dbReference type="GO" id="GO:0004497">
    <property type="term" value="F:monooxygenase activity"/>
    <property type="evidence" value="ECO:0007669"/>
    <property type="project" value="UniProtKB-KW"/>
</dbReference>
<evidence type="ECO:0000256" key="7">
    <source>
        <dbReference type="PIRSR" id="PIRSR602401-1"/>
    </source>
</evidence>
<dbReference type="Pfam" id="PF00067">
    <property type="entry name" value="p450"/>
    <property type="match status" value="1"/>
</dbReference>
<dbReference type="InterPro" id="IPR002401">
    <property type="entry name" value="Cyt_P450_E_grp-I"/>
</dbReference>
<dbReference type="EMBL" id="EU349037">
    <property type="protein sequence ID" value="ABY59968.1"/>
    <property type="molecule type" value="Genomic_DNA"/>
</dbReference>
<evidence type="ECO:0000256" key="2">
    <source>
        <dbReference type="ARBA" id="ARBA00022617"/>
    </source>
</evidence>
<evidence type="ECO:0000256" key="1">
    <source>
        <dbReference type="ARBA" id="ARBA00010617"/>
    </source>
</evidence>
<evidence type="ECO:0000256" key="5">
    <source>
        <dbReference type="ARBA" id="ARBA00023004"/>
    </source>
</evidence>
<keyword evidence="3 7" id="KW-0479">Metal-binding</keyword>
<dbReference type="PRINTS" id="PR00385">
    <property type="entry name" value="P450"/>
</dbReference>
<feature type="transmembrane region" description="Helical" evidence="10">
    <location>
        <begin position="34"/>
        <end position="52"/>
    </location>
</feature>
<dbReference type="PRINTS" id="PR00463">
    <property type="entry name" value="EP450I"/>
</dbReference>
<keyword evidence="10" id="KW-1133">Transmembrane helix</keyword>
<dbReference type="GO" id="GO:0020037">
    <property type="term" value="F:heme binding"/>
    <property type="evidence" value="ECO:0007669"/>
    <property type="project" value="InterPro"/>
</dbReference>
<comment type="similarity">
    <text evidence="1 8">Belongs to the cytochrome P450 family.</text>
</comment>
<comment type="cofactor">
    <cofactor evidence="7">
        <name>heme</name>
        <dbReference type="ChEBI" id="CHEBI:30413"/>
    </cofactor>
</comment>
<keyword evidence="4 8" id="KW-0560">Oxidoreductase</keyword>
<evidence type="ECO:0000256" key="4">
    <source>
        <dbReference type="ARBA" id="ARBA00023002"/>
    </source>
</evidence>
<keyword evidence="10" id="KW-0472">Membrane</keyword>